<sequence length="282" mass="31768">MKNPTLILLCFLLSSYAFSQCNSAYSQASYALAHTKKSLSSDNFDHQKYYAGRAIDALNKTKSLVESCGCKEAVSPILDALDNLTQAEDPVDWEAGRFYAKHGYEHLQTLMNKMDVCTSSGSSINYAVETPNTNSKNTNTPPTSTPSVSSTVKTDNSLQSQQEQLELEKQKLIEQQRLLEEKIQRQKQLAEEARINRQLELEEQLKLKHLAEQALFEMENNFKELTSLLSCKNTSAILQGGYAREDNVLNNESLAETRSYYLNLTLETQQKIQDALKNCSSK</sequence>
<proteinExistence type="predicted"/>
<feature type="region of interest" description="Disordered" evidence="1">
    <location>
        <begin position="128"/>
        <end position="159"/>
    </location>
</feature>
<evidence type="ECO:0000256" key="2">
    <source>
        <dbReference type="SAM" id="SignalP"/>
    </source>
</evidence>
<dbReference type="Proteomes" id="UP000829517">
    <property type="component" value="Unassembled WGS sequence"/>
</dbReference>
<evidence type="ECO:0000256" key="1">
    <source>
        <dbReference type="SAM" id="MobiDB-lite"/>
    </source>
</evidence>
<feature type="chain" id="PRO_5046466515" evidence="2">
    <location>
        <begin position="20"/>
        <end position="282"/>
    </location>
</feature>
<keyword evidence="4" id="KW-1185">Reference proteome</keyword>
<accession>A0ABS9J3U9</accession>
<evidence type="ECO:0000313" key="4">
    <source>
        <dbReference type="Proteomes" id="UP000829517"/>
    </source>
</evidence>
<protein>
    <submittedName>
        <fullName evidence="3">Uncharacterized protein</fullName>
    </submittedName>
</protein>
<feature type="signal peptide" evidence="2">
    <location>
        <begin position="1"/>
        <end position="19"/>
    </location>
</feature>
<gene>
    <name evidence="3" type="ORF">JM658_09725</name>
</gene>
<keyword evidence="2" id="KW-0732">Signal</keyword>
<dbReference type="RefSeq" id="WP_236959069.1">
    <property type="nucleotide sequence ID" value="NZ_JAETXX010000005.1"/>
</dbReference>
<evidence type="ECO:0000313" key="3">
    <source>
        <dbReference type="EMBL" id="MCF8715102.1"/>
    </source>
</evidence>
<comment type="caution">
    <text evidence="3">The sequence shown here is derived from an EMBL/GenBank/DDBJ whole genome shotgun (WGS) entry which is preliminary data.</text>
</comment>
<organism evidence="3 4">
    <name type="scientific">Joostella atrarenae</name>
    <dbReference type="NCBI Taxonomy" id="679257"/>
    <lineage>
        <taxon>Bacteria</taxon>
        <taxon>Pseudomonadati</taxon>
        <taxon>Bacteroidota</taxon>
        <taxon>Flavobacteriia</taxon>
        <taxon>Flavobacteriales</taxon>
        <taxon>Flavobacteriaceae</taxon>
        <taxon>Joostella</taxon>
    </lineage>
</organism>
<dbReference type="EMBL" id="JAETXX010000005">
    <property type="protein sequence ID" value="MCF8715102.1"/>
    <property type="molecule type" value="Genomic_DNA"/>
</dbReference>
<name>A0ABS9J3U9_9FLAO</name>
<feature type="compositionally biased region" description="Low complexity" evidence="1">
    <location>
        <begin position="130"/>
        <end position="159"/>
    </location>
</feature>
<reference evidence="3 4" key="1">
    <citation type="submission" date="2021-01" db="EMBL/GenBank/DDBJ databases">
        <title>Genome sequencing of Joostella atrarenae M1-2 (= KCTC 23194).</title>
        <authorList>
            <person name="Zakaria M.R."/>
            <person name="Lam M.Q."/>
            <person name="Chong C.S."/>
        </authorList>
    </citation>
    <scope>NUCLEOTIDE SEQUENCE [LARGE SCALE GENOMIC DNA]</scope>
    <source>
        <strain evidence="3 4">M1-2</strain>
    </source>
</reference>